<feature type="region of interest" description="Disordered" evidence="11">
    <location>
        <begin position="1"/>
        <end position="61"/>
    </location>
</feature>
<evidence type="ECO:0000256" key="6">
    <source>
        <dbReference type="ARBA" id="ARBA00022842"/>
    </source>
</evidence>
<dbReference type="InterPro" id="IPR015655">
    <property type="entry name" value="PP2C"/>
</dbReference>
<organism evidence="14 15">
    <name type="scientific">Ectocarpus siliculosus</name>
    <name type="common">Brown alga</name>
    <name type="synonym">Conferva siliculosa</name>
    <dbReference type="NCBI Taxonomy" id="2880"/>
    <lineage>
        <taxon>Eukaryota</taxon>
        <taxon>Sar</taxon>
        <taxon>Stramenopiles</taxon>
        <taxon>Ochrophyta</taxon>
        <taxon>PX clade</taxon>
        <taxon>Phaeophyceae</taxon>
        <taxon>Ectocarpales</taxon>
        <taxon>Ectocarpaceae</taxon>
        <taxon>Ectocarpus</taxon>
    </lineage>
</organism>
<dbReference type="InParanoid" id="D8LKD5"/>
<keyword evidence="8" id="KW-0464">Manganese</keyword>
<evidence type="ECO:0000259" key="12">
    <source>
        <dbReference type="PROSITE" id="PS50003"/>
    </source>
</evidence>
<feature type="compositionally biased region" description="Gly residues" evidence="11">
    <location>
        <begin position="289"/>
        <end position="301"/>
    </location>
</feature>
<dbReference type="PANTHER" id="PTHR13832:SF803">
    <property type="entry name" value="PROTEIN PHOSPHATASE 1G"/>
    <property type="match status" value="1"/>
</dbReference>
<dbReference type="SUPFAM" id="SSF81606">
    <property type="entry name" value="PP2C-like"/>
    <property type="match status" value="1"/>
</dbReference>
<dbReference type="eggNOG" id="KOG0698">
    <property type="taxonomic scope" value="Eukaryota"/>
</dbReference>
<feature type="compositionally biased region" description="Low complexity" evidence="11">
    <location>
        <begin position="582"/>
        <end position="594"/>
    </location>
</feature>
<evidence type="ECO:0000259" key="13">
    <source>
        <dbReference type="PROSITE" id="PS51746"/>
    </source>
</evidence>
<feature type="compositionally biased region" description="Acidic residues" evidence="11">
    <location>
        <begin position="255"/>
        <end position="268"/>
    </location>
</feature>
<dbReference type="Proteomes" id="UP000002630">
    <property type="component" value="Linkage Group LG03"/>
</dbReference>
<accession>D8LKD5</accession>
<evidence type="ECO:0000256" key="5">
    <source>
        <dbReference type="ARBA" id="ARBA00022801"/>
    </source>
</evidence>
<feature type="region of interest" description="Disordered" evidence="11">
    <location>
        <begin position="410"/>
        <end position="429"/>
    </location>
</feature>
<feature type="region of interest" description="Disordered" evidence="11">
    <location>
        <begin position="207"/>
        <end position="307"/>
    </location>
</feature>
<dbReference type="PROSITE" id="PS51746">
    <property type="entry name" value="PPM_2"/>
    <property type="match status" value="1"/>
</dbReference>
<feature type="compositionally biased region" description="Pro residues" evidence="11">
    <location>
        <begin position="595"/>
        <end position="615"/>
    </location>
</feature>
<feature type="compositionally biased region" description="Low complexity" evidence="11">
    <location>
        <begin position="456"/>
        <end position="465"/>
    </location>
</feature>
<evidence type="ECO:0000256" key="7">
    <source>
        <dbReference type="ARBA" id="ARBA00022912"/>
    </source>
</evidence>
<evidence type="ECO:0000313" key="14">
    <source>
        <dbReference type="EMBL" id="CBN76080.1"/>
    </source>
</evidence>
<evidence type="ECO:0000256" key="1">
    <source>
        <dbReference type="ARBA" id="ARBA00001936"/>
    </source>
</evidence>
<comment type="similarity">
    <text evidence="2">Belongs to the PP2C family.</text>
</comment>
<dbReference type="GO" id="GO:0004722">
    <property type="term" value="F:protein serine/threonine phosphatase activity"/>
    <property type="evidence" value="ECO:0007669"/>
    <property type="project" value="UniProtKB-EC"/>
</dbReference>
<reference evidence="14 15" key="1">
    <citation type="journal article" date="2010" name="Nature">
        <title>The Ectocarpus genome and the independent evolution of multicellularity in brown algae.</title>
        <authorList>
            <person name="Cock J.M."/>
            <person name="Sterck L."/>
            <person name="Rouze P."/>
            <person name="Scornet D."/>
            <person name="Allen A.E."/>
            <person name="Amoutzias G."/>
            <person name="Anthouard V."/>
            <person name="Artiguenave F."/>
            <person name="Aury J.M."/>
            <person name="Badger J.H."/>
            <person name="Beszteri B."/>
            <person name="Billiau K."/>
            <person name="Bonnet E."/>
            <person name="Bothwell J.H."/>
            <person name="Bowler C."/>
            <person name="Boyen C."/>
            <person name="Brownlee C."/>
            <person name="Carrano C.J."/>
            <person name="Charrier B."/>
            <person name="Cho G.Y."/>
            <person name="Coelho S.M."/>
            <person name="Collen J."/>
            <person name="Corre E."/>
            <person name="Da Silva C."/>
            <person name="Delage L."/>
            <person name="Delaroque N."/>
            <person name="Dittami S.M."/>
            <person name="Doulbeau S."/>
            <person name="Elias M."/>
            <person name="Farnham G."/>
            <person name="Gachon C.M."/>
            <person name="Gschloessl B."/>
            <person name="Heesch S."/>
            <person name="Jabbari K."/>
            <person name="Jubin C."/>
            <person name="Kawai H."/>
            <person name="Kimura K."/>
            <person name="Kloareg B."/>
            <person name="Kupper F.C."/>
            <person name="Lang D."/>
            <person name="Le Bail A."/>
            <person name="Leblanc C."/>
            <person name="Lerouge P."/>
            <person name="Lohr M."/>
            <person name="Lopez P.J."/>
            <person name="Martens C."/>
            <person name="Maumus F."/>
            <person name="Michel G."/>
            <person name="Miranda-Saavedra D."/>
            <person name="Morales J."/>
            <person name="Moreau H."/>
            <person name="Motomura T."/>
            <person name="Nagasato C."/>
            <person name="Napoli C.A."/>
            <person name="Nelson D.R."/>
            <person name="Nyvall-Collen P."/>
            <person name="Peters A.F."/>
            <person name="Pommier C."/>
            <person name="Potin P."/>
            <person name="Poulain J."/>
            <person name="Quesneville H."/>
            <person name="Read B."/>
            <person name="Rensing S.A."/>
            <person name="Ritter A."/>
            <person name="Rousvoal S."/>
            <person name="Samanta M."/>
            <person name="Samson G."/>
            <person name="Schroeder D.C."/>
            <person name="Segurens B."/>
            <person name="Strittmatter M."/>
            <person name="Tonon T."/>
            <person name="Tregear J.W."/>
            <person name="Valentin K."/>
            <person name="von Dassow P."/>
            <person name="Yamagishi T."/>
            <person name="Van de Peer Y."/>
            <person name="Wincker P."/>
        </authorList>
    </citation>
    <scope>NUCLEOTIDE SEQUENCE [LARGE SCALE GENOMIC DNA]</scope>
    <source>
        <strain evidence="15">Ec32 / CCAP1310/4</strain>
    </source>
</reference>
<comment type="cofactor">
    <cofactor evidence="1">
        <name>Mn(2+)</name>
        <dbReference type="ChEBI" id="CHEBI:29035"/>
    </cofactor>
</comment>
<dbReference type="Gene3D" id="2.30.29.30">
    <property type="entry name" value="Pleckstrin-homology domain (PH domain)/Phosphotyrosine-binding domain (PTB)"/>
    <property type="match status" value="1"/>
</dbReference>
<feature type="compositionally biased region" description="Gly residues" evidence="11">
    <location>
        <begin position="207"/>
        <end position="235"/>
    </location>
</feature>
<dbReference type="SMART" id="SM00233">
    <property type="entry name" value="PH"/>
    <property type="match status" value="1"/>
</dbReference>
<evidence type="ECO:0000256" key="9">
    <source>
        <dbReference type="ARBA" id="ARBA00047761"/>
    </source>
</evidence>
<dbReference type="InterPro" id="IPR036457">
    <property type="entry name" value="PPM-type-like_dom_sf"/>
</dbReference>
<feature type="region of interest" description="Disordered" evidence="11">
    <location>
        <begin position="556"/>
        <end position="640"/>
    </location>
</feature>
<dbReference type="EC" id="3.1.3.16" evidence="3"/>
<feature type="domain" description="PPM-type phosphatase" evidence="13">
    <location>
        <begin position="688"/>
        <end position="943"/>
    </location>
</feature>
<keyword evidence="4" id="KW-0479">Metal-binding</keyword>
<dbReference type="SUPFAM" id="SSF50729">
    <property type="entry name" value="PH domain-like"/>
    <property type="match status" value="1"/>
</dbReference>
<keyword evidence="5" id="KW-0378">Hydrolase</keyword>
<dbReference type="Pfam" id="PF00481">
    <property type="entry name" value="PP2C"/>
    <property type="match status" value="1"/>
</dbReference>
<evidence type="ECO:0000256" key="4">
    <source>
        <dbReference type="ARBA" id="ARBA00022723"/>
    </source>
</evidence>
<dbReference type="OMA" id="KCHILAS"/>
<evidence type="ECO:0000256" key="10">
    <source>
        <dbReference type="ARBA" id="ARBA00048336"/>
    </source>
</evidence>
<sequence length="943" mass="97399">MSSFHIPPYGGGGTRGGGRGGVSPAGAGGGSGSGTGGVGGKQTSSPARRRGGAVGDEGRPVSRQLSRSYFVPRSLEGYERHLRQIHCEGYLQRQSRTSGAWRRRWFLLKDGYLSYFQDQEEAEGYRSKEGGSQFHHHPSSLRQLSLDCVEAVRTEEKIRPLVFRVISSHRDDLVLRAESKEAMNDWLFGFHRALASIIARVVGNKRGGGESGGDPEGGWGPTEAGGVGGDGYGDGGRGDGGEDRGGEGGVVHDDGEAEATGDGNDEDGGGIGSVSSQTPLLLPLQAEGGPCGGGGGGGGEGRGGRHHRVASLCTDERRRRTESLGCYGNDGYGGYADSPSYGGGYGYGGGGGHVIGGGDAAAAAAAVVAGGGGGVGGGPGISLARARSAGGEAYGRDDEDFVAELDFVCQERGQQQQQSHDGGDSDGDAVTCRQQARSISASGYGSSGDEGRSSESGHGSTSDEGIMSEVGMALTSQEAMGLGLGMNVEPHSLLTAVSATATAAAAAAAQEESAKDVPPVARPLFGGGGGGGKYIPPAMRAAARAEAAAAAAAAATAGGEGGGSPCARCGTPSPNEAEEGMMFDMGAMDMDLGLAPPPRSATPPTPAPPPPPPQQPSASPAPAFIGTGGGGGANGSNHVLGPLGGGGMGLRASRGSGFPWPPANREPSLAQLSWWIDRSSPELVPRAEVGVTGIADGVGGEVGLAQGYFGVYDGHCGSEAVQYVRDRLHAVVGEHPSFWKEPKRAIRESFVSLDEQFLLLAGEREWYSGTTVLVALMRGRKLLIGNVGDGEAVLCRGDDVVHMSPVHDPELFLRQLKQMDLDDPQIRMAATEHVRWTTITRVCGELAVSRSIGDRDFKGFTKRRVEQGTDGVAPEDMPVLFAWPHGHSGEFHDDLLTAEPEFQEAEIGLDDEFLLMACDGLWDVLGKREAVDYAKNFFDEQDG</sequence>
<gene>
    <name evidence="14" type="ORF">Esi_0293_0025</name>
</gene>
<keyword evidence="15" id="KW-1185">Reference proteome</keyword>
<dbReference type="OrthoDB" id="10264738at2759"/>
<dbReference type="AlphaFoldDB" id="D8LKD5"/>
<dbReference type="InterPro" id="IPR001932">
    <property type="entry name" value="PPM-type_phosphatase-like_dom"/>
</dbReference>
<evidence type="ECO:0000256" key="8">
    <source>
        <dbReference type="ARBA" id="ARBA00023211"/>
    </source>
</evidence>
<dbReference type="CDD" id="cd00821">
    <property type="entry name" value="PH"/>
    <property type="match status" value="1"/>
</dbReference>
<dbReference type="SMART" id="SM00332">
    <property type="entry name" value="PP2Cc"/>
    <property type="match status" value="1"/>
</dbReference>
<comment type="catalytic activity">
    <reaction evidence="10">
        <text>O-phospho-L-threonyl-[protein] + H2O = L-threonyl-[protein] + phosphate</text>
        <dbReference type="Rhea" id="RHEA:47004"/>
        <dbReference type="Rhea" id="RHEA-COMP:11060"/>
        <dbReference type="Rhea" id="RHEA-COMP:11605"/>
        <dbReference type="ChEBI" id="CHEBI:15377"/>
        <dbReference type="ChEBI" id="CHEBI:30013"/>
        <dbReference type="ChEBI" id="CHEBI:43474"/>
        <dbReference type="ChEBI" id="CHEBI:61977"/>
        <dbReference type="EC" id="3.1.3.16"/>
    </reaction>
</comment>
<dbReference type="EMBL" id="FN649728">
    <property type="protein sequence ID" value="CBN76080.1"/>
    <property type="molecule type" value="Genomic_DNA"/>
</dbReference>
<dbReference type="Pfam" id="PF00169">
    <property type="entry name" value="PH"/>
    <property type="match status" value="1"/>
</dbReference>
<feature type="compositionally biased region" description="Gly residues" evidence="11">
    <location>
        <begin position="9"/>
        <end position="40"/>
    </location>
</feature>
<feature type="compositionally biased region" description="Basic and acidic residues" evidence="11">
    <location>
        <begin position="236"/>
        <end position="254"/>
    </location>
</feature>
<evidence type="ECO:0000256" key="11">
    <source>
        <dbReference type="SAM" id="MobiDB-lite"/>
    </source>
</evidence>
<dbReference type="InterPro" id="IPR001849">
    <property type="entry name" value="PH_domain"/>
</dbReference>
<dbReference type="PROSITE" id="PS50003">
    <property type="entry name" value="PH_DOMAIN"/>
    <property type="match status" value="1"/>
</dbReference>
<proteinExistence type="inferred from homology"/>
<comment type="catalytic activity">
    <reaction evidence="9">
        <text>O-phospho-L-seryl-[protein] + H2O = L-seryl-[protein] + phosphate</text>
        <dbReference type="Rhea" id="RHEA:20629"/>
        <dbReference type="Rhea" id="RHEA-COMP:9863"/>
        <dbReference type="Rhea" id="RHEA-COMP:11604"/>
        <dbReference type="ChEBI" id="CHEBI:15377"/>
        <dbReference type="ChEBI" id="CHEBI:29999"/>
        <dbReference type="ChEBI" id="CHEBI:43474"/>
        <dbReference type="ChEBI" id="CHEBI:83421"/>
        <dbReference type="EC" id="3.1.3.16"/>
    </reaction>
</comment>
<feature type="domain" description="PH" evidence="12">
    <location>
        <begin position="84"/>
        <end position="195"/>
    </location>
</feature>
<dbReference type="Gene3D" id="3.60.40.10">
    <property type="entry name" value="PPM-type phosphatase domain"/>
    <property type="match status" value="1"/>
</dbReference>
<dbReference type="CDD" id="cd00143">
    <property type="entry name" value="PP2Cc"/>
    <property type="match status" value="1"/>
</dbReference>
<name>D8LKD5_ECTSI</name>
<dbReference type="GO" id="GO:0046872">
    <property type="term" value="F:metal ion binding"/>
    <property type="evidence" value="ECO:0007669"/>
    <property type="project" value="UniProtKB-KW"/>
</dbReference>
<dbReference type="InterPro" id="IPR011993">
    <property type="entry name" value="PH-like_dom_sf"/>
</dbReference>
<evidence type="ECO:0000313" key="15">
    <source>
        <dbReference type="Proteomes" id="UP000002630"/>
    </source>
</evidence>
<protein>
    <recommendedName>
        <fullName evidence="3">protein-serine/threonine phosphatase</fullName>
        <ecNumber evidence="3">3.1.3.16</ecNumber>
    </recommendedName>
</protein>
<feature type="region of interest" description="Disordered" evidence="11">
    <location>
        <begin position="438"/>
        <end position="465"/>
    </location>
</feature>
<evidence type="ECO:0000256" key="3">
    <source>
        <dbReference type="ARBA" id="ARBA00013081"/>
    </source>
</evidence>
<keyword evidence="6" id="KW-0460">Magnesium</keyword>
<dbReference type="PANTHER" id="PTHR13832">
    <property type="entry name" value="PROTEIN PHOSPHATASE 2C"/>
    <property type="match status" value="1"/>
</dbReference>
<dbReference type="EMBL" id="FN648479">
    <property type="protein sequence ID" value="CBN76080.1"/>
    <property type="molecule type" value="Genomic_DNA"/>
</dbReference>
<evidence type="ECO:0000256" key="2">
    <source>
        <dbReference type="ARBA" id="ARBA00006702"/>
    </source>
</evidence>
<dbReference type="STRING" id="2880.D8LKD5"/>
<keyword evidence="7" id="KW-0904">Protein phosphatase</keyword>